<dbReference type="SMART" id="SM01058">
    <property type="entry name" value="CarD_TRCF"/>
    <property type="match status" value="1"/>
</dbReference>
<dbReference type="EMBL" id="LKET01000062">
    <property type="protein sequence ID" value="KPU42659.1"/>
    <property type="molecule type" value="Genomic_DNA"/>
</dbReference>
<dbReference type="InterPro" id="IPR036101">
    <property type="entry name" value="CarD-like/TRCF_RID_sf"/>
</dbReference>
<dbReference type="AlphaFoldDB" id="A0A0P8WK79"/>
<dbReference type="Gene3D" id="2.40.10.170">
    <property type="match status" value="1"/>
</dbReference>
<dbReference type="InterPro" id="IPR052531">
    <property type="entry name" value="CarD-like_regulator"/>
</dbReference>
<dbReference type="STRING" id="36849.OXPF_38360"/>
<dbReference type="InterPro" id="IPR048792">
    <property type="entry name" value="CarD_C"/>
</dbReference>
<comment type="caution">
    <text evidence="2">The sequence shown here is derived from an EMBL/GenBank/DDBJ whole genome shotgun (WGS) entry which is preliminary data.</text>
</comment>
<evidence type="ECO:0000313" key="3">
    <source>
        <dbReference type="Proteomes" id="UP000050326"/>
    </source>
</evidence>
<dbReference type="Pfam" id="PF02559">
    <property type="entry name" value="CarD_TRCF_RID"/>
    <property type="match status" value="1"/>
</dbReference>
<feature type="domain" description="CarD-like/TRCF RNAP-interacting" evidence="1">
    <location>
        <begin position="1"/>
        <end position="111"/>
    </location>
</feature>
<sequence>MFNIGDKIVYPVYGAGIIESVEEKEILGEKKKYYILRIPIDDMRVMIPMDSMDDFRIRNVISYNEHYEVLDVFRQKTSDSLDNWSKRYRNNMDKIRSGNIYSIADVIKNLMIRDREKGLSPGEKKILENAKQILFSELIVVTGLKFYEIDRIIEDTLFGEDS</sequence>
<name>A0A0P8WK79_9CLOT</name>
<evidence type="ECO:0000313" key="2">
    <source>
        <dbReference type="EMBL" id="KPU42659.1"/>
    </source>
</evidence>
<protein>
    <submittedName>
        <fullName evidence="2">RNA polymerase-binding transcription factor CarD</fullName>
    </submittedName>
</protein>
<dbReference type="PANTHER" id="PTHR38447:SF1">
    <property type="entry name" value="RNA POLYMERASE-BINDING TRANSCRIPTION FACTOR CARD"/>
    <property type="match status" value="1"/>
</dbReference>
<dbReference type="PANTHER" id="PTHR38447">
    <property type="entry name" value="TRANSCRIPTION FACTOR YDEB-RELATED"/>
    <property type="match status" value="1"/>
</dbReference>
<evidence type="ECO:0000259" key="1">
    <source>
        <dbReference type="SMART" id="SM01058"/>
    </source>
</evidence>
<reference evidence="2 3" key="1">
    <citation type="submission" date="2015-09" db="EMBL/GenBank/DDBJ databases">
        <title>Genome sequence of Oxobacter pfennigii DSM 3222.</title>
        <authorList>
            <person name="Poehlein A."/>
            <person name="Bengelsdorf F.R."/>
            <person name="Schiel-Bengelsdorf B."/>
            <person name="Duerre P."/>
            <person name="Daniel R."/>
        </authorList>
    </citation>
    <scope>NUCLEOTIDE SEQUENCE [LARGE SCALE GENOMIC DNA]</scope>
    <source>
        <strain evidence="2 3">DSM 3222</strain>
    </source>
</reference>
<dbReference type="SUPFAM" id="SSF141259">
    <property type="entry name" value="CarD-like"/>
    <property type="match status" value="1"/>
</dbReference>
<accession>A0A0P8WK79</accession>
<keyword evidence="3" id="KW-1185">Reference proteome</keyword>
<dbReference type="OrthoDB" id="9786074at2"/>
<gene>
    <name evidence="2" type="primary">carD</name>
    <name evidence="2" type="ORF">OXPF_38360</name>
</gene>
<dbReference type="RefSeq" id="WP_054876797.1">
    <property type="nucleotide sequence ID" value="NZ_LKET01000062.1"/>
</dbReference>
<dbReference type="Gene3D" id="1.20.58.1290">
    <property type="entry name" value="CarD-like, C-terminal domain"/>
    <property type="match status" value="1"/>
</dbReference>
<dbReference type="Pfam" id="PF21095">
    <property type="entry name" value="CarD_C"/>
    <property type="match status" value="1"/>
</dbReference>
<dbReference type="Proteomes" id="UP000050326">
    <property type="component" value="Unassembled WGS sequence"/>
</dbReference>
<dbReference type="GO" id="GO:0009303">
    <property type="term" value="P:rRNA transcription"/>
    <property type="evidence" value="ECO:0007669"/>
    <property type="project" value="TreeGrafter"/>
</dbReference>
<organism evidence="2 3">
    <name type="scientific">Oxobacter pfennigii</name>
    <dbReference type="NCBI Taxonomy" id="36849"/>
    <lineage>
        <taxon>Bacteria</taxon>
        <taxon>Bacillati</taxon>
        <taxon>Bacillota</taxon>
        <taxon>Clostridia</taxon>
        <taxon>Eubacteriales</taxon>
        <taxon>Clostridiaceae</taxon>
        <taxon>Oxobacter</taxon>
    </lineage>
</organism>
<dbReference type="InterPro" id="IPR042215">
    <property type="entry name" value="CarD-like_C"/>
</dbReference>
<dbReference type="InterPro" id="IPR003711">
    <property type="entry name" value="CarD-like/TRCF_RID"/>
</dbReference>
<proteinExistence type="predicted"/>